<name>A0A4R2C359_9HYPH</name>
<evidence type="ECO:0000313" key="2">
    <source>
        <dbReference type="Proteomes" id="UP000295043"/>
    </source>
</evidence>
<gene>
    <name evidence="1" type="ORF">EV184_102396</name>
</gene>
<comment type="caution">
    <text evidence="1">The sequence shown here is derived from an EMBL/GenBank/DDBJ whole genome shotgun (WGS) entry which is preliminary data.</text>
</comment>
<dbReference type="RefSeq" id="WP_132073183.1">
    <property type="nucleotide sequence ID" value="NZ_SLVU01000002.1"/>
</dbReference>
<dbReference type="EMBL" id="SLVU01000002">
    <property type="protein sequence ID" value="TCN34085.1"/>
    <property type="molecule type" value="Genomic_DNA"/>
</dbReference>
<dbReference type="AlphaFoldDB" id="A0A4R2C359"/>
<sequence>MSSFYHFHWSRKEHADCLVLVTTLASFRQHDLIEVVDKDILSGNPYPEALIIIAPADLAESMTKSVKAMIRARDLIRLPSDTAIIVASFDEQGKVSAPASSVLQGKMKLTAGDFEEIIHSGTHHLVSSRGAVLVAPHAHHFVHPRRKHSRAFFRAANALIQGEEIGFLALALLPYLTVHTEKVWIDSSSIASLVYAACALKSRLSPGATSSIQIQSFLSYEGLDQLWIQDHTKELILISATASGSLPELVAGRTKLPAHRIITLFSTARSVSGTVVFDARETTTGLEPLMLETFDDVTCPWCQDGSRLITFVGDQFLRDAAIITPYTLVEAAATPAFKAVMKKYRGQNAFSLRLDREHAGHGLFVDLEHTLLAPENRSAISKLVQRNVPASTSHILPTAGEDSKLLAEIVADEVQALGLKRPFVLDTSKPDDATRDRKGVVIVAATVGSGQSFQDASRDLRTPFRNLPRTYFAGLSKHSTAEHQGTLLKDLEHNNKEYKHTFCAVDAMTLPHQNRYLAWKRELEFWTKVQLDQSKNKADAHVLEFAERRRGTLSNTIVEDDFFLPSTNGHSLELRPSFAFWEPGYELEKIRQGDVFATIAGILENRRTPSKIGQAASLSQSPFHMTVLSSENFARFNDGIIQASLLRAAFPHELNYADPQMASHSAKIGHLVLKMLERHAENQGEAVLEFLVALATRRMTLATIDLKRVASYPKELPVLLSTILPYVLAPNPYGVGDDAATPKPA</sequence>
<protein>
    <submittedName>
        <fullName evidence="1">Uncharacterized protein</fullName>
    </submittedName>
</protein>
<organism evidence="1 2">
    <name type="scientific">Sinorhizobium americanum</name>
    <dbReference type="NCBI Taxonomy" id="194963"/>
    <lineage>
        <taxon>Bacteria</taxon>
        <taxon>Pseudomonadati</taxon>
        <taxon>Pseudomonadota</taxon>
        <taxon>Alphaproteobacteria</taxon>
        <taxon>Hyphomicrobiales</taxon>
        <taxon>Rhizobiaceae</taxon>
        <taxon>Sinorhizobium/Ensifer group</taxon>
        <taxon>Sinorhizobium</taxon>
    </lineage>
</organism>
<accession>A0A4R2C359</accession>
<dbReference type="Proteomes" id="UP000295043">
    <property type="component" value="Unassembled WGS sequence"/>
</dbReference>
<evidence type="ECO:0000313" key="1">
    <source>
        <dbReference type="EMBL" id="TCN34085.1"/>
    </source>
</evidence>
<reference evidence="1 2" key="1">
    <citation type="submission" date="2019-03" db="EMBL/GenBank/DDBJ databases">
        <title>Genomic Encyclopedia of Type Strains, Phase IV (KMG-V): Genome sequencing to study the core and pangenomes of soil and plant-associated prokaryotes.</title>
        <authorList>
            <person name="Whitman W."/>
        </authorList>
    </citation>
    <scope>NUCLEOTIDE SEQUENCE [LARGE SCALE GENOMIC DNA]</scope>
    <source>
        <strain evidence="1 2">23C40</strain>
    </source>
</reference>
<proteinExistence type="predicted"/>